<organism evidence="2 3">
    <name type="scientific">Paractinoplanes atraurantiacus</name>
    <dbReference type="NCBI Taxonomy" id="1036182"/>
    <lineage>
        <taxon>Bacteria</taxon>
        <taxon>Bacillati</taxon>
        <taxon>Actinomycetota</taxon>
        <taxon>Actinomycetes</taxon>
        <taxon>Micromonosporales</taxon>
        <taxon>Micromonosporaceae</taxon>
        <taxon>Paractinoplanes</taxon>
    </lineage>
</organism>
<evidence type="ECO:0000256" key="1">
    <source>
        <dbReference type="SAM" id="MobiDB-lite"/>
    </source>
</evidence>
<reference evidence="2 3" key="1">
    <citation type="submission" date="2017-09" db="EMBL/GenBank/DDBJ databases">
        <authorList>
            <person name="Ehlers B."/>
            <person name="Leendertz F.H."/>
        </authorList>
    </citation>
    <scope>NUCLEOTIDE SEQUENCE [LARGE SCALE GENOMIC DNA]</scope>
    <source>
        <strain evidence="2 3">CGMCC 4.6857</strain>
    </source>
</reference>
<evidence type="ECO:0000313" key="3">
    <source>
        <dbReference type="Proteomes" id="UP000219612"/>
    </source>
</evidence>
<proteinExistence type="predicted"/>
<dbReference type="Proteomes" id="UP000219612">
    <property type="component" value="Unassembled WGS sequence"/>
</dbReference>
<feature type="region of interest" description="Disordered" evidence="1">
    <location>
        <begin position="357"/>
        <end position="394"/>
    </location>
</feature>
<keyword evidence="3" id="KW-1185">Reference proteome</keyword>
<gene>
    <name evidence="2" type="ORF">SAMN05421748_103174</name>
</gene>
<name>A0A285GZQ3_9ACTN</name>
<evidence type="ECO:0000313" key="2">
    <source>
        <dbReference type="EMBL" id="SNY29002.1"/>
    </source>
</evidence>
<dbReference type="EMBL" id="OBDY01000003">
    <property type="protein sequence ID" value="SNY29002.1"/>
    <property type="molecule type" value="Genomic_DNA"/>
</dbReference>
<dbReference type="RefSeq" id="WP_143234520.1">
    <property type="nucleotide sequence ID" value="NZ_OBDY01000003.1"/>
</dbReference>
<dbReference type="OrthoDB" id="9765386at2"/>
<dbReference type="InterPro" id="IPR006944">
    <property type="entry name" value="Phage/GTA_portal"/>
</dbReference>
<dbReference type="Pfam" id="PF04860">
    <property type="entry name" value="Phage_portal"/>
    <property type="match status" value="1"/>
</dbReference>
<accession>A0A285GZQ3</accession>
<sequence length="394" mass="42832">MSVWTRMASWLGYGQQRAAQIDPLVAALTQRYAGYGMPVSPESAARKVAVGSTIRLITNTGRTMPVHAYRGTGGATEELPTPAILEDPDGTGRGIDDFIAQALWSLAARGNLMVHVLTVNGSGRPETIEVLNPDLVHPEVDGDGALWWKPMSGPRIPGRRVKHVRLFPVPGVVMGLSPIEQHAATIGAGIAAEKFGSDFFDAGGHPTALLKSAAPLSQSQSDRVKSKFRIAAASREPVLLPDGIEYEQIQVKPNESQFLDAQEYSSAECCRIFGPGFAEALGYETGGTYTYTNAVDSDVKLLKYSLDAYLTPIDRVLTWCLPKLHYVKLGRESLLRMNPLDRFRLYEIGSRIGIDTPNDQLALEDRPPVPWGDKPYVVKKTSDTTSSSQNGAPQ</sequence>
<protein>
    <submittedName>
        <fullName evidence="2">Phage portal protein, HK97 family</fullName>
    </submittedName>
</protein>
<dbReference type="AlphaFoldDB" id="A0A285GZQ3"/>